<name>R7UHU6_CAPTE</name>
<evidence type="ECO:0000313" key="1">
    <source>
        <dbReference type="EMBL" id="ELU05785.1"/>
    </source>
</evidence>
<gene>
    <name evidence="1" type="ORF">CAPTEDRAFT_193233</name>
</gene>
<dbReference type="EMBL" id="AMQN01007710">
    <property type="status" value="NOT_ANNOTATED_CDS"/>
    <property type="molecule type" value="Genomic_DNA"/>
</dbReference>
<dbReference type="AlphaFoldDB" id="R7UHU6"/>
<proteinExistence type="predicted"/>
<dbReference type="Proteomes" id="UP000014760">
    <property type="component" value="Unassembled WGS sequence"/>
</dbReference>
<protein>
    <submittedName>
        <fullName evidence="1 2">Uncharacterized protein</fullName>
    </submittedName>
</protein>
<organism evidence="1">
    <name type="scientific">Capitella teleta</name>
    <name type="common">Polychaete worm</name>
    <dbReference type="NCBI Taxonomy" id="283909"/>
    <lineage>
        <taxon>Eukaryota</taxon>
        <taxon>Metazoa</taxon>
        <taxon>Spiralia</taxon>
        <taxon>Lophotrochozoa</taxon>
        <taxon>Annelida</taxon>
        <taxon>Polychaeta</taxon>
        <taxon>Sedentaria</taxon>
        <taxon>Scolecida</taxon>
        <taxon>Capitellidae</taxon>
        <taxon>Capitella</taxon>
    </lineage>
</organism>
<reference evidence="3" key="1">
    <citation type="submission" date="2012-12" db="EMBL/GenBank/DDBJ databases">
        <authorList>
            <person name="Hellsten U."/>
            <person name="Grimwood J."/>
            <person name="Chapman J.A."/>
            <person name="Shapiro H."/>
            <person name="Aerts A."/>
            <person name="Otillar R.P."/>
            <person name="Terry A.Y."/>
            <person name="Boore J.L."/>
            <person name="Simakov O."/>
            <person name="Marletaz F."/>
            <person name="Cho S.-J."/>
            <person name="Edsinger-Gonzales E."/>
            <person name="Havlak P."/>
            <person name="Kuo D.-H."/>
            <person name="Larsson T."/>
            <person name="Lv J."/>
            <person name="Arendt D."/>
            <person name="Savage R."/>
            <person name="Osoegawa K."/>
            <person name="de Jong P."/>
            <person name="Lindberg D.R."/>
            <person name="Seaver E.C."/>
            <person name="Weisblat D.A."/>
            <person name="Putnam N.H."/>
            <person name="Grigoriev I.V."/>
            <person name="Rokhsar D.S."/>
        </authorList>
    </citation>
    <scope>NUCLEOTIDE SEQUENCE</scope>
    <source>
        <strain evidence="3">I ESC-2004</strain>
    </source>
</reference>
<sequence>MAIRQKLLSVQFALRPTLGKWTKSSREIRLEEIVLARARIGHSHLTHGYLLRREMPPVCIPCQSILNRTIPSKEGEQAVTHTRHETALRRINSPETIITLKDKKAAYYKKLFSKTNHKETFQLLKGTTEHPANQFFNTKIRKIHETLQTDENNSPHSHDELAPLSLHSELTHKVKYRRSSKAPQQYNNGGLCVIQSELNMKVLKYLDNIDFALDIRVQMFFKVPTTPLYISITDCSDSSNTASSKNCSWNIFFGPLSKIKSYSSKFLFEIKEVFR</sequence>
<evidence type="ECO:0000313" key="2">
    <source>
        <dbReference type="EnsemblMetazoa" id="CapteP193233"/>
    </source>
</evidence>
<dbReference type="OrthoDB" id="6154617at2759"/>
<reference evidence="1 3" key="2">
    <citation type="journal article" date="2013" name="Nature">
        <title>Insights into bilaterian evolution from three spiralian genomes.</title>
        <authorList>
            <person name="Simakov O."/>
            <person name="Marletaz F."/>
            <person name="Cho S.J."/>
            <person name="Edsinger-Gonzales E."/>
            <person name="Havlak P."/>
            <person name="Hellsten U."/>
            <person name="Kuo D.H."/>
            <person name="Larsson T."/>
            <person name="Lv J."/>
            <person name="Arendt D."/>
            <person name="Savage R."/>
            <person name="Osoegawa K."/>
            <person name="de Jong P."/>
            <person name="Grimwood J."/>
            <person name="Chapman J.A."/>
            <person name="Shapiro H."/>
            <person name="Aerts A."/>
            <person name="Otillar R.P."/>
            <person name="Terry A.Y."/>
            <person name="Boore J.L."/>
            <person name="Grigoriev I.V."/>
            <person name="Lindberg D.R."/>
            <person name="Seaver E.C."/>
            <person name="Weisblat D.A."/>
            <person name="Putnam N.H."/>
            <person name="Rokhsar D.S."/>
        </authorList>
    </citation>
    <scope>NUCLEOTIDE SEQUENCE</scope>
    <source>
        <strain evidence="1 3">I ESC-2004</strain>
    </source>
</reference>
<dbReference type="EMBL" id="KB301235">
    <property type="protein sequence ID" value="ELU05785.1"/>
    <property type="molecule type" value="Genomic_DNA"/>
</dbReference>
<evidence type="ECO:0000313" key="3">
    <source>
        <dbReference type="Proteomes" id="UP000014760"/>
    </source>
</evidence>
<dbReference type="EnsemblMetazoa" id="CapteT193233">
    <property type="protein sequence ID" value="CapteP193233"/>
    <property type="gene ID" value="CapteG193233"/>
</dbReference>
<dbReference type="HOGENOM" id="CLU_1012824_0_0_1"/>
<accession>R7UHU6</accession>
<keyword evidence="3" id="KW-1185">Reference proteome</keyword>
<reference evidence="2" key="3">
    <citation type="submission" date="2015-06" db="UniProtKB">
        <authorList>
            <consortium name="EnsemblMetazoa"/>
        </authorList>
    </citation>
    <scope>IDENTIFICATION</scope>
</reference>